<dbReference type="SMART" id="SM00943">
    <property type="entry name" value="Prim-Pol"/>
    <property type="match status" value="1"/>
</dbReference>
<proteinExistence type="predicted"/>
<evidence type="ECO:0000313" key="4">
    <source>
        <dbReference type="Proteomes" id="UP000184388"/>
    </source>
</evidence>
<accession>A0A9X8N0Q2</accession>
<evidence type="ECO:0000259" key="2">
    <source>
        <dbReference type="SMART" id="SM00943"/>
    </source>
</evidence>
<name>A0A9X8N0Q2_9ACTN</name>
<dbReference type="SUPFAM" id="SSF56747">
    <property type="entry name" value="Prim-pol domain"/>
    <property type="match status" value="1"/>
</dbReference>
<dbReference type="InterPro" id="IPR015330">
    <property type="entry name" value="DNA_primase/pol_bifunc_N"/>
</dbReference>
<dbReference type="EMBL" id="FRBK01000012">
    <property type="protein sequence ID" value="SHM56935.1"/>
    <property type="molecule type" value="Genomic_DNA"/>
</dbReference>
<organism evidence="3 4">
    <name type="scientific">Streptomyces yunnanensis</name>
    <dbReference type="NCBI Taxonomy" id="156453"/>
    <lineage>
        <taxon>Bacteria</taxon>
        <taxon>Bacillati</taxon>
        <taxon>Actinomycetota</taxon>
        <taxon>Actinomycetes</taxon>
        <taxon>Kitasatosporales</taxon>
        <taxon>Streptomycetaceae</taxon>
        <taxon>Streptomyces</taxon>
    </lineage>
</organism>
<protein>
    <submittedName>
        <fullName evidence="3">Bifunctional DNA primase/polymerase, N-terminal</fullName>
    </submittedName>
</protein>
<reference evidence="4" key="1">
    <citation type="submission" date="2016-11" db="EMBL/GenBank/DDBJ databases">
        <authorList>
            <person name="Jaros S."/>
            <person name="Januszkiewicz K."/>
            <person name="Wedrychowicz H."/>
        </authorList>
    </citation>
    <scope>NUCLEOTIDE SEQUENCE [LARGE SCALE GENOMIC DNA]</scope>
    <source>
        <strain evidence="4">CGMCC 4.3555</strain>
    </source>
</reference>
<sequence length="307" mass="32486">MNPQYSTPPQRATSSSNGERVEQVLALAARGWHVFPLRPDDKRPAVAQWEQRATTDRERITTAWSAGPYGVGIACGPSGLVVVDLDTAKGEEPPAEWAQPGVTDGADVLAVLYEQHGEPFPFGCSPVALTGSGGMHLYYRAPAGREVRNSAGRLGWKVDVRAHGGYVVAPPSVAAGRPYRWAGSLEAGLSTLPAWLAELAAPAEPTVPVLRPAFSLRLRDARGYGMTALRNEVETVLRAQPGTRNDTLHRSAFSLGTLVGDGRLNPYAVTEALGEAARLIGLGTGETDKTIASGLRAGAQHPRKAAA</sequence>
<dbReference type="CDD" id="cd04859">
    <property type="entry name" value="Prim_Pol"/>
    <property type="match status" value="1"/>
</dbReference>
<evidence type="ECO:0000313" key="3">
    <source>
        <dbReference type="EMBL" id="SHM56935.1"/>
    </source>
</evidence>
<dbReference type="AlphaFoldDB" id="A0A9X8N0Q2"/>
<dbReference type="Gene3D" id="3.30.720.160">
    <property type="entry name" value="Bifunctional DNA primase/polymerase, N-terminal"/>
    <property type="match status" value="1"/>
</dbReference>
<dbReference type="Proteomes" id="UP000184388">
    <property type="component" value="Unassembled WGS sequence"/>
</dbReference>
<feature type="compositionally biased region" description="Polar residues" evidence="1">
    <location>
        <begin position="1"/>
        <end position="18"/>
    </location>
</feature>
<dbReference type="RefSeq" id="WP_286160351.1">
    <property type="nucleotide sequence ID" value="NZ_FRBK01000012.1"/>
</dbReference>
<comment type="caution">
    <text evidence="3">The sequence shown here is derived from an EMBL/GenBank/DDBJ whole genome shotgun (WGS) entry which is preliminary data.</text>
</comment>
<feature type="region of interest" description="Disordered" evidence="1">
    <location>
        <begin position="1"/>
        <end position="20"/>
    </location>
</feature>
<feature type="domain" description="DNA primase/polymerase bifunctional N-terminal" evidence="2">
    <location>
        <begin position="24"/>
        <end position="196"/>
    </location>
</feature>
<evidence type="ECO:0000256" key="1">
    <source>
        <dbReference type="SAM" id="MobiDB-lite"/>
    </source>
</evidence>
<gene>
    <name evidence="3" type="ORF">SAMN05216268_11211</name>
</gene>
<dbReference type="Pfam" id="PF09250">
    <property type="entry name" value="Prim-Pol"/>
    <property type="match status" value="1"/>
</dbReference>